<evidence type="ECO:0000313" key="3">
    <source>
        <dbReference type="Proteomes" id="UP000282876"/>
    </source>
</evidence>
<dbReference type="AlphaFoldDB" id="A0A437AQ93"/>
<name>A0A437AQ93_9MICR</name>
<dbReference type="VEuPathDB" id="MicrosporidiaDB:TUBRATIS_000990"/>
<dbReference type="Proteomes" id="UP000282876">
    <property type="component" value="Unassembled WGS sequence"/>
</dbReference>
<evidence type="ECO:0000256" key="1">
    <source>
        <dbReference type="SAM" id="Coils"/>
    </source>
</evidence>
<keyword evidence="1" id="KW-0175">Coiled coil</keyword>
<sequence length="70" mass="8200">MDNQDSIINLKRLKTETEMLLEELKTLNDELDRCTNITDSFCSVSDRISDAFKLYNDILKEVANMRNKNE</sequence>
<reference evidence="2 3" key="1">
    <citation type="submission" date="2018-10" db="EMBL/GenBank/DDBJ databases">
        <title>Draft genome sequence of the microsporidian Tubulinosema ratisbonensis.</title>
        <authorList>
            <person name="Polonais V."/>
            <person name="Peyretaillade E."/>
            <person name="Niehus S."/>
            <person name="Wawrzyniak I."/>
            <person name="Franchet A."/>
            <person name="Gaspin C."/>
            <person name="Reichstadt M."/>
            <person name="Belser C."/>
            <person name="Labadie K."/>
            <person name="Delbac F."/>
            <person name="Ferrandon D."/>
        </authorList>
    </citation>
    <scope>NUCLEOTIDE SEQUENCE [LARGE SCALE GENOMIC DNA]</scope>
    <source>
        <strain evidence="2 3">Franzen</strain>
    </source>
</reference>
<gene>
    <name evidence="2" type="ORF">TUBRATIS_000990</name>
</gene>
<accession>A0A437AQ93</accession>
<keyword evidence="3" id="KW-1185">Reference proteome</keyword>
<dbReference type="EMBL" id="RCSS01000033">
    <property type="protein sequence ID" value="RVD93374.1"/>
    <property type="molecule type" value="Genomic_DNA"/>
</dbReference>
<comment type="caution">
    <text evidence="2">The sequence shown here is derived from an EMBL/GenBank/DDBJ whole genome shotgun (WGS) entry which is preliminary data.</text>
</comment>
<proteinExistence type="predicted"/>
<evidence type="ECO:0000313" key="2">
    <source>
        <dbReference type="EMBL" id="RVD93374.1"/>
    </source>
</evidence>
<organism evidence="2 3">
    <name type="scientific">Tubulinosema ratisbonensis</name>
    <dbReference type="NCBI Taxonomy" id="291195"/>
    <lineage>
        <taxon>Eukaryota</taxon>
        <taxon>Fungi</taxon>
        <taxon>Fungi incertae sedis</taxon>
        <taxon>Microsporidia</taxon>
        <taxon>Tubulinosematoidea</taxon>
        <taxon>Tubulinosematidae</taxon>
        <taxon>Tubulinosema</taxon>
    </lineage>
</organism>
<protein>
    <submittedName>
        <fullName evidence="2">Uncharacterized protein</fullName>
    </submittedName>
</protein>
<feature type="coiled-coil region" evidence="1">
    <location>
        <begin position="10"/>
        <end position="37"/>
    </location>
</feature>